<reference evidence="2 3" key="1">
    <citation type="submission" date="2023-10" db="EMBL/GenBank/DDBJ databases">
        <title>Chromosome-scale genome assembly provides insights into flower coloration mechanisms of Canna indica.</title>
        <authorList>
            <person name="Li C."/>
        </authorList>
    </citation>
    <scope>NUCLEOTIDE SEQUENCE [LARGE SCALE GENOMIC DNA]</scope>
    <source>
        <tissue evidence="2">Flower</tissue>
    </source>
</reference>
<dbReference type="EMBL" id="CP136892">
    <property type="protein sequence ID" value="WOL01014.1"/>
    <property type="molecule type" value="Genomic_DNA"/>
</dbReference>
<accession>A0AAQ3K2W0</accession>
<dbReference type="AlphaFoldDB" id="A0AAQ3K2W0"/>
<evidence type="ECO:0000313" key="2">
    <source>
        <dbReference type="EMBL" id="WOL01014.1"/>
    </source>
</evidence>
<sequence>MVGLSNITFSNMEGLRARIESLLTSSELRKKGRGFACGELGIEDPSSPMPVPPPPPQTAQTCSPSAFDPPRHLRPKPRFYYPYIDSERQCIYAQFRFLVMSMQSVCLQGLGGEKEVEPRL</sequence>
<dbReference type="Proteomes" id="UP001327560">
    <property type="component" value="Chromosome 3"/>
</dbReference>
<feature type="region of interest" description="Disordered" evidence="1">
    <location>
        <begin position="39"/>
        <end position="71"/>
    </location>
</feature>
<feature type="compositionally biased region" description="Pro residues" evidence="1">
    <location>
        <begin position="47"/>
        <end position="57"/>
    </location>
</feature>
<protein>
    <submittedName>
        <fullName evidence="2">Uncharacterized protein</fullName>
    </submittedName>
</protein>
<evidence type="ECO:0000256" key="1">
    <source>
        <dbReference type="SAM" id="MobiDB-lite"/>
    </source>
</evidence>
<organism evidence="2 3">
    <name type="scientific">Canna indica</name>
    <name type="common">Indian-shot</name>
    <dbReference type="NCBI Taxonomy" id="4628"/>
    <lineage>
        <taxon>Eukaryota</taxon>
        <taxon>Viridiplantae</taxon>
        <taxon>Streptophyta</taxon>
        <taxon>Embryophyta</taxon>
        <taxon>Tracheophyta</taxon>
        <taxon>Spermatophyta</taxon>
        <taxon>Magnoliopsida</taxon>
        <taxon>Liliopsida</taxon>
        <taxon>Zingiberales</taxon>
        <taxon>Cannaceae</taxon>
        <taxon>Canna</taxon>
    </lineage>
</organism>
<proteinExistence type="predicted"/>
<keyword evidence="3" id="KW-1185">Reference proteome</keyword>
<gene>
    <name evidence="2" type="ORF">Cni_G09727</name>
</gene>
<evidence type="ECO:0000313" key="3">
    <source>
        <dbReference type="Proteomes" id="UP001327560"/>
    </source>
</evidence>
<name>A0AAQ3K2W0_9LILI</name>